<evidence type="ECO:0008006" key="4">
    <source>
        <dbReference type="Google" id="ProtNLM"/>
    </source>
</evidence>
<protein>
    <recommendedName>
        <fullName evidence="4">HMA domain-containing protein</fullName>
    </recommendedName>
</protein>
<dbReference type="EMBL" id="CACVBM020001052">
    <property type="protein sequence ID" value="CAA7027041.1"/>
    <property type="molecule type" value="Genomic_DNA"/>
</dbReference>
<evidence type="ECO:0000313" key="3">
    <source>
        <dbReference type="Proteomes" id="UP000467841"/>
    </source>
</evidence>
<organism evidence="2 3">
    <name type="scientific">Microthlaspi erraticum</name>
    <dbReference type="NCBI Taxonomy" id="1685480"/>
    <lineage>
        <taxon>Eukaryota</taxon>
        <taxon>Viridiplantae</taxon>
        <taxon>Streptophyta</taxon>
        <taxon>Embryophyta</taxon>
        <taxon>Tracheophyta</taxon>
        <taxon>Spermatophyta</taxon>
        <taxon>Magnoliopsida</taxon>
        <taxon>eudicotyledons</taxon>
        <taxon>Gunneridae</taxon>
        <taxon>Pentapetalae</taxon>
        <taxon>rosids</taxon>
        <taxon>malvids</taxon>
        <taxon>Brassicales</taxon>
        <taxon>Brassicaceae</taxon>
        <taxon>Coluteocarpeae</taxon>
        <taxon>Microthlaspi</taxon>
    </lineage>
</organism>
<comment type="caution">
    <text evidence="2">The sequence shown here is derived from an EMBL/GenBank/DDBJ whole genome shotgun (WGS) entry which is preliminary data.</text>
</comment>
<dbReference type="AlphaFoldDB" id="A0A6D2IKA3"/>
<dbReference type="Proteomes" id="UP000467841">
    <property type="component" value="Unassembled WGS sequence"/>
</dbReference>
<gene>
    <name evidence="2" type="ORF">MERR_LOCUS14276</name>
</gene>
<evidence type="ECO:0000256" key="1">
    <source>
        <dbReference type="SAM" id="MobiDB-lite"/>
    </source>
</evidence>
<dbReference type="OrthoDB" id="1110082at2759"/>
<accession>A0A6D2IKA3</accession>
<proteinExistence type="predicted"/>
<reference evidence="2" key="1">
    <citation type="submission" date="2020-01" db="EMBL/GenBank/DDBJ databases">
        <authorList>
            <person name="Mishra B."/>
        </authorList>
    </citation>
    <scope>NUCLEOTIDE SEQUENCE [LARGE SCALE GENOMIC DNA]</scope>
</reference>
<evidence type="ECO:0000313" key="2">
    <source>
        <dbReference type="EMBL" id="CAA7027041.1"/>
    </source>
</evidence>
<feature type="region of interest" description="Disordered" evidence="1">
    <location>
        <begin position="169"/>
        <end position="196"/>
    </location>
</feature>
<name>A0A6D2IKA3_9BRAS</name>
<sequence length="196" mass="22228">MESSSSSSKHMVCLLEIKSPRPGWEKSLEELLKTIKDVNFTIDKQSRTIYVCGKFDPQIILEKITKAKAGKKAEIVWSYQRSKKPPVGNENQKDHLMEQSHSSGYINAAPNGFSSFRQQQQQWYNPPPHCVNQFQPYPQPCPLPPPYTRQLHPQPSLPTLPYMFHQNEPAAKAFPPTPPPPKNFAMGDLQPGCSIM</sequence>
<keyword evidence="3" id="KW-1185">Reference proteome</keyword>